<dbReference type="AlphaFoldDB" id="A0A6J6CF70"/>
<sequence length="440" mass="47832">MTQSSMQLALDELYSRKPEHQMRPRLEPTRIASEMLGNPQANYPIIHITGTNGKTSTARIIERILRELGLRTGRLTSPHLVRFNERISLDGEPIEDERFLLTYNETKPLLELVDQRLLESGEQPLTFFEAMTAIAFQVFSDAPVDVLVLEVGIGGEWDSTNVADADVAVFTSISLDHMKQLGNTVEEIATTKAGIIKDKSVVVSSTQPASVADVLMARAKQNFLIAGTDFELVDASSEGYGTRFSVSGSAGNYPSLWMPIIGAHQAENAATAIAAVEQFLGGRSIADEYLRSAIADAVSPGRLQVVNKNPLIVLDGAHNPAGIASLERSITQHFGDPNRIGLVAMVADKDIDTAAQQFAQLFPRIVVTELAGERVLPANDFAKRIQEHGGNVVETQPNLREALKFAKELAEAEDLALFITGSLYLIGGVLGELQLDDDEE</sequence>
<comment type="catalytic activity">
    <reaction evidence="9">
        <text>(6S)-5,6,7,8-tetrahydrofolyl-(gamma-L-Glu)(n) + L-glutamate + ATP = (6S)-5,6,7,8-tetrahydrofolyl-(gamma-L-Glu)(n+1) + ADP + phosphate + H(+)</text>
        <dbReference type="Rhea" id="RHEA:10580"/>
        <dbReference type="Rhea" id="RHEA-COMP:14738"/>
        <dbReference type="Rhea" id="RHEA-COMP:14740"/>
        <dbReference type="ChEBI" id="CHEBI:15378"/>
        <dbReference type="ChEBI" id="CHEBI:29985"/>
        <dbReference type="ChEBI" id="CHEBI:30616"/>
        <dbReference type="ChEBI" id="CHEBI:43474"/>
        <dbReference type="ChEBI" id="CHEBI:141005"/>
        <dbReference type="ChEBI" id="CHEBI:456216"/>
        <dbReference type="EC" id="6.3.2.17"/>
    </reaction>
</comment>
<evidence type="ECO:0000256" key="7">
    <source>
        <dbReference type="ARBA" id="ARBA00022840"/>
    </source>
</evidence>
<dbReference type="PANTHER" id="PTHR11136:SF0">
    <property type="entry name" value="DIHYDROFOLATE SYNTHETASE-RELATED"/>
    <property type="match status" value="1"/>
</dbReference>
<dbReference type="PIRSF" id="PIRSF001563">
    <property type="entry name" value="Folylpolyglu_synth"/>
    <property type="match status" value="1"/>
</dbReference>
<dbReference type="EC" id="6.3.2.17" evidence="3"/>
<feature type="domain" description="Mur ligase central" evidence="11">
    <location>
        <begin position="48"/>
        <end position="276"/>
    </location>
</feature>
<dbReference type="GO" id="GO:0008841">
    <property type="term" value="F:dihydrofolate synthase activity"/>
    <property type="evidence" value="ECO:0007669"/>
    <property type="project" value="TreeGrafter"/>
</dbReference>
<dbReference type="FunFam" id="3.40.1190.10:FF:000011">
    <property type="entry name" value="Folylpolyglutamate synthase/dihydrofolate synthase"/>
    <property type="match status" value="1"/>
</dbReference>
<dbReference type="Pfam" id="PF02875">
    <property type="entry name" value="Mur_ligase_C"/>
    <property type="match status" value="1"/>
</dbReference>
<evidence type="ECO:0000256" key="1">
    <source>
        <dbReference type="ARBA" id="ARBA00001946"/>
    </source>
</evidence>
<evidence type="ECO:0000256" key="9">
    <source>
        <dbReference type="ARBA" id="ARBA00047493"/>
    </source>
</evidence>
<proteinExistence type="inferred from homology"/>
<dbReference type="SUPFAM" id="SSF53623">
    <property type="entry name" value="MurD-like peptide ligases, catalytic domain"/>
    <property type="match status" value="1"/>
</dbReference>
<keyword evidence="7" id="KW-0067">ATP-binding</keyword>
<dbReference type="NCBIfam" id="TIGR01499">
    <property type="entry name" value="folC"/>
    <property type="match status" value="1"/>
</dbReference>
<dbReference type="GO" id="GO:0046872">
    <property type="term" value="F:metal ion binding"/>
    <property type="evidence" value="ECO:0007669"/>
    <property type="project" value="UniProtKB-KW"/>
</dbReference>
<name>A0A6J6CF70_9ZZZZ</name>
<dbReference type="InterPro" id="IPR018109">
    <property type="entry name" value="Folylpolyglutamate_synth_CS"/>
</dbReference>
<gene>
    <name evidence="12" type="ORF">UFOPK1503_00977</name>
</gene>
<evidence type="ECO:0000256" key="6">
    <source>
        <dbReference type="ARBA" id="ARBA00022741"/>
    </source>
</evidence>
<evidence type="ECO:0000259" key="10">
    <source>
        <dbReference type="Pfam" id="PF02875"/>
    </source>
</evidence>
<dbReference type="InterPro" id="IPR036615">
    <property type="entry name" value="Mur_ligase_C_dom_sf"/>
</dbReference>
<dbReference type="InterPro" id="IPR001645">
    <property type="entry name" value="Folylpolyglutamate_synth"/>
</dbReference>
<keyword evidence="6" id="KW-0547">Nucleotide-binding</keyword>
<reference evidence="12" key="1">
    <citation type="submission" date="2020-05" db="EMBL/GenBank/DDBJ databases">
        <authorList>
            <person name="Chiriac C."/>
            <person name="Salcher M."/>
            <person name="Ghai R."/>
            <person name="Kavagutti S V."/>
        </authorList>
    </citation>
    <scope>NUCLEOTIDE SEQUENCE</scope>
</reference>
<dbReference type="PANTHER" id="PTHR11136">
    <property type="entry name" value="FOLYLPOLYGLUTAMATE SYNTHASE-RELATED"/>
    <property type="match status" value="1"/>
</dbReference>
<dbReference type="GO" id="GO:0004326">
    <property type="term" value="F:tetrahydrofolylpolyglutamate synthase activity"/>
    <property type="evidence" value="ECO:0007669"/>
    <property type="project" value="UniProtKB-EC"/>
</dbReference>
<accession>A0A6J6CF70</accession>
<evidence type="ECO:0000256" key="8">
    <source>
        <dbReference type="ARBA" id="ARBA00022842"/>
    </source>
</evidence>
<dbReference type="Pfam" id="PF08245">
    <property type="entry name" value="Mur_ligase_M"/>
    <property type="match status" value="1"/>
</dbReference>
<dbReference type="SUPFAM" id="SSF53244">
    <property type="entry name" value="MurD-like peptide ligases, peptide-binding domain"/>
    <property type="match status" value="1"/>
</dbReference>
<comment type="cofactor">
    <cofactor evidence="1">
        <name>Mg(2+)</name>
        <dbReference type="ChEBI" id="CHEBI:18420"/>
    </cofactor>
</comment>
<comment type="similarity">
    <text evidence="2">Belongs to the folylpolyglutamate synthase family.</text>
</comment>
<keyword evidence="4" id="KW-0436">Ligase</keyword>
<dbReference type="InterPro" id="IPR004101">
    <property type="entry name" value="Mur_ligase_C"/>
</dbReference>
<evidence type="ECO:0000256" key="3">
    <source>
        <dbReference type="ARBA" id="ARBA00013025"/>
    </source>
</evidence>
<dbReference type="PROSITE" id="PS01011">
    <property type="entry name" value="FOLYLPOLYGLU_SYNT_1"/>
    <property type="match status" value="1"/>
</dbReference>
<organism evidence="12">
    <name type="scientific">freshwater metagenome</name>
    <dbReference type="NCBI Taxonomy" id="449393"/>
    <lineage>
        <taxon>unclassified sequences</taxon>
        <taxon>metagenomes</taxon>
        <taxon>ecological metagenomes</taxon>
    </lineage>
</organism>
<evidence type="ECO:0000256" key="4">
    <source>
        <dbReference type="ARBA" id="ARBA00022598"/>
    </source>
</evidence>
<evidence type="ECO:0000256" key="2">
    <source>
        <dbReference type="ARBA" id="ARBA00008276"/>
    </source>
</evidence>
<feature type="domain" description="Mur ligase C-terminal" evidence="10">
    <location>
        <begin position="301"/>
        <end position="418"/>
    </location>
</feature>
<dbReference type="InterPro" id="IPR013221">
    <property type="entry name" value="Mur_ligase_cen"/>
</dbReference>
<dbReference type="EMBL" id="CAEZST010000018">
    <property type="protein sequence ID" value="CAB4550072.1"/>
    <property type="molecule type" value="Genomic_DNA"/>
</dbReference>
<evidence type="ECO:0000259" key="11">
    <source>
        <dbReference type="Pfam" id="PF08245"/>
    </source>
</evidence>
<evidence type="ECO:0000256" key="5">
    <source>
        <dbReference type="ARBA" id="ARBA00022723"/>
    </source>
</evidence>
<keyword evidence="8" id="KW-0460">Magnesium</keyword>
<dbReference type="GO" id="GO:0005737">
    <property type="term" value="C:cytoplasm"/>
    <property type="evidence" value="ECO:0007669"/>
    <property type="project" value="TreeGrafter"/>
</dbReference>
<dbReference type="InterPro" id="IPR036565">
    <property type="entry name" value="Mur-like_cat_sf"/>
</dbReference>
<dbReference type="Gene3D" id="3.90.190.20">
    <property type="entry name" value="Mur ligase, C-terminal domain"/>
    <property type="match status" value="1"/>
</dbReference>
<dbReference type="GO" id="GO:0005524">
    <property type="term" value="F:ATP binding"/>
    <property type="evidence" value="ECO:0007669"/>
    <property type="project" value="UniProtKB-KW"/>
</dbReference>
<protein>
    <recommendedName>
        <fullName evidence="3">tetrahydrofolate synthase</fullName>
        <ecNumber evidence="3">6.3.2.17</ecNumber>
    </recommendedName>
</protein>
<evidence type="ECO:0000313" key="12">
    <source>
        <dbReference type="EMBL" id="CAB4550072.1"/>
    </source>
</evidence>
<keyword evidence="5" id="KW-0479">Metal-binding</keyword>
<dbReference type="Gene3D" id="3.40.1190.10">
    <property type="entry name" value="Mur-like, catalytic domain"/>
    <property type="match status" value="1"/>
</dbReference>